<evidence type="ECO:0000256" key="1">
    <source>
        <dbReference type="ARBA" id="ARBA00004459"/>
    </source>
</evidence>
<evidence type="ECO:0000256" key="6">
    <source>
        <dbReference type="ARBA" id="ARBA00023288"/>
    </source>
</evidence>
<evidence type="ECO:0000256" key="3">
    <source>
        <dbReference type="ARBA" id="ARBA00023136"/>
    </source>
</evidence>
<keyword evidence="9" id="KW-1185">Reference proteome</keyword>
<keyword evidence="5" id="KW-0998">Cell outer membrane</keyword>
<evidence type="ECO:0000256" key="2">
    <source>
        <dbReference type="ARBA" id="ARBA00022729"/>
    </source>
</evidence>
<proteinExistence type="inferred from homology"/>
<dbReference type="OrthoDB" id="7889062at2"/>
<dbReference type="Proteomes" id="UP000320314">
    <property type="component" value="Unassembled WGS sequence"/>
</dbReference>
<keyword evidence="6" id="KW-0449">Lipoprotein</keyword>
<comment type="subcellular location">
    <subcellularLocation>
        <location evidence="1">Cell outer membrane</location>
        <topology evidence="1">Lipid-anchor</topology>
    </subcellularLocation>
</comment>
<gene>
    <name evidence="8" type="ORF">FJU11_06790</name>
</gene>
<reference evidence="8 9" key="1">
    <citation type="submission" date="2019-06" db="EMBL/GenBank/DDBJ databases">
        <authorList>
            <person name="Li M."/>
        </authorList>
    </citation>
    <scope>NUCLEOTIDE SEQUENCE [LARGE SCALE GENOMIC DNA]</scope>
    <source>
        <strain evidence="8 9">BGMRC6574</strain>
    </source>
</reference>
<keyword evidence="3" id="KW-0472">Membrane</keyword>
<keyword evidence="2" id="KW-0732">Signal</keyword>
<comment type="similarity">
    <text evidence="7">Belongs to the rhizobiaceae omp10 lipoprotein family.</text>
</comment>
<evidence type="ECO:0000256" key="7">
    <source>
        <dbReference type="ARBA" id="ARBA00044505"/>
    </source>
</evidence>
<dbReference type="RefSeq" id="WP_141166275.1">
    <property type="nucleotide sequence ID" value="NZ_VHLH01000008.1"/>
</dbReference>
<sequence>MNRAGVFAGLMGLSVALSGCMSMTDTGAPGPDYAAERGVEGSWVDDNGIVSTFRDGRFRTMTTDTNTVMATGTYSRTGDDLVQIDMHSRVSNRDASVNCAQVAPNQLNCTSDSGAQFVLERTNAPLGRVG</sequence>
<name>A0A506U9D3_9HYPH</name>
<dbReference type="AlphaFoldDB" id="A0A506U9D3"/>
<protein>
    <recommendedName>
        <fullName evidence="10">Lipoprotein</fullName>
    </recommendedName>
</protein>
<dbReference type="Pfam" id="PF26368">
    <property type="entry name" value="OMP10"/>
    <property type="match status" value="1"/>
</dbReference>
<evidence type="ECO:0000313" key="8">
    <source>
        <dbReference type="EMBL" id="TPW29966.1"/>
    </source>
</evidence>
<keyword evidence="4" id="KW-0564">Palmitate</keyword>
<evidence type="ECO:0000256" key="4">
    <source>
        <dbReference type="ARBA" id="ARBA00023139"/>
    </source>
</evidence>
<evidence type="ECO:0000313" key="9">
    <source>
        <dbReference type="Proteomes" id="UP000320314"/>
    </source>
</evidence>
<dbReference type="PROSITE" id="PS51257">
    <property type="entry name" value="PROKAR_LIPOPROTEIN"/>
    <property type="match status" value="1"/>
</dbReference>
<accession>A0A506U9D3</accession>
<comment type="caution">
    <text evidence="8">The sequence shown here is derived from an EMBL/GenBank/DDBJ whole genome shotgun (WGS) entry which is preliminary data.</text>
</comment>
<evidence type="ECO:0000256" key="5">
    <source>
        <dbReference type="ARBA" id="ARBA00023237"/>
    </source>
</evidence>
<evidence type="ECO:0008006" key="10">
    <source>
        <dbReference type="Google" id="ProtNLM"/>
    </source>
</evidence>
<dbReference type="InterPro" id="IPR049857">
    <property type="entry name" value="Omp10-like"/>
</dbReference>
<organism evidence="8 9">
    <name type="scientific">Pararhizobium mangrovi</name>
    <dbReference type="NCBI Taxonomy" id="2590452"/>
    <lineage>
        <taxon>Bacteria</taxon>
        <taxon>Pseudomonadati</taxon>
        <taxon>Pseudomonadota</taxon>
        <taxon>Alphaproteobacteria</taxon>
        <taxon>Hyphomicrobiales</taxon>
        <taxon>Rhizobiaceae</taxon>
        <taxon>Rhizobium/Agrobacterium group</taxon>
        <taxon>Pararhizobium</taxon>
    </lineage>
</organism>
<dbReference type="EMBL" id="VHLH01000008">
    <property type="protein sequence ID" value="TPW29966.1"/>
    <property type="molecule type" value="Genomic_DNA"/>
</dbReference>